<evidence type="ECO:0000313" key="3">
    <source>
        <dbReference type="Proteomes" id="UP000176998"/>
    </source>
</evidence>
<dbReference type="Proteomes" id="UP000176998">
    <property type="component" value="Unassembled WGS sequence"/>
</dbReference>
<sequence>MSGPAERTRQNTRLGTERRWTRGHSAQRWGDEKSKMSRPQGSGRREGRCEYVFRSSAEPTGRIRPHPQPTLFHAFHPTGWSRARVRDITILYPAGCYDAAAAAAADGGASLALQDWLIYIHDRRRRRDRRHDRGYGLETGIDGCRNYRSCLDSDFFFGGCGRYRGHHLHVSEVAMVIESMILNGFGICFHHHLWTEEQPWEIGLGNVRANGADRCLIWGRNEPEVAMHPVGGRSDRMARVRFLRRRGIRPGPFHLDRL</sequence>
<gene>
    <name evidence="2" type="ORF">CORC01_01344</name>
</gene>
<reference evidence="2 3" key="1">
    <citation type="submission" date="2016-09" db="EMBL/GenBank/DDBJ databases">
        <authorList>
            <person name="Capua I."/>
            <person name="De Benedictis P."/>
            <person name="Joannis T."/>
            <person name="Lombin L.H."/>
            <person name="Cattoli G."/>
        </authorList>
    </citation>
    <scope>NUCLEOTIDE SEQUENCE [LARGE SCALE GENOMIC DNA]</scope>
    <source>
        <strain evidence="2 3">IMI 309357</strain>
    </source>
</reference>
<evidence type="ECO:0000313" key="2">
    <source>
        <dbReference type="EMBL" id="OHF03291.1"/>
    </source>
</evidence>
<protein>
    <submittedName>
        <fullName evidence="2">Uncharacterized protein</fullName>
    </submittedName>
</protein>
<name>A0A1G4BPA1_9PEZI</name>
<keyword evidence="3" id="KW-1185">Reference proteome</keyword>
<comment type="caution">
    <text evidence="2">The sequence shown here is derived from an EMBL/GenBank/DDBJ whole genome shotgun (WGS) entry which is preliminary data.</text>
</comment>
<evidence type="ECO:0000256" key="1">
    <source>
        <dbReference type="SAM" id="MobiDB-lite"/>
    </source>
</evidence>
<dbReference type="RefSeq" id="XP_022480428.1">
    <property type="nucleotide sequence ID" value="XM_022613000.1"/>
</dbReference>
<accession>A0A1G4BPA1</accession>
<organism evidence="2 3">
    <name type="scientific">Colletotrichum orchidophilum</name>
    <dbReference type="NCBI Taxonomy" id="1209926"/>
    <lineage>
        <taxon>Eukaryota</taxon>
        <taxon>Fungi</taxon>
        <taxon>Dikarya</taxon>
        <taxon>Ascomycota</taxon>
        <taxon>Pezizomycotina</taxon>
        <taxon>Sordariomycetes</taxon>
        <taxon>Hypocreomycetidae</taxon>
        <taxon>Glomerellales</taxon>
        <taxon>Glomerellaceae</taxon>
        <taxon>Colletotrichum</taxon>
    </lineage>
</organism>
<proteinExistence type="predicted"/>
<feature type="region of interest" description="Disordered" evidence="1">
    <location>
        <begin position="1"/>
        <end position="49"/>
    </location>
</feature>
<dbReference type="GeneID" id="34554510"/>
<dbReference type="AlphaFoldDB" id="A0A1G4BPA1"/>
<dbReference type="EMBL" id="MJBS01000007">
    <property type="protein sequence ID" value="OHF03291.1"/>
    <property type="molecule type" value="Genomic_DNA"/>
</dbReference>